<dbReference type="EMBL" id="RBKU01000001">
    <property type="protein sequence ID" value="RKR83359.1"/>
    <property type="molecule type" value="Genomic_DNA"/>
</dbReference>
<proteinExistence type="predicted"/>
<name>A0A495J5U5_9SPHI</name>
<sequence>MGRKQDIITLITEQLAKIKGNKYAYIGPDTVLDENLISMNFSVTVRHAKSVVTVRSFIDEPIRLKAQYDMRSDFYDQVNLQQLIDRDLLEVSAYVNQHI</sequence>
<keyword evidence="2" id="KW-1185">Reference proteome</keyword>
<comment type="caution">
    <text evidence="1">The sequence shown here is derived from an EMBL/GenBank/DDBJ whole genome shotgun (WGS) entry which is preliminary data.</text>
</comment>
<organism evidence="1 2">
    <name type="scientific">Mucilaginibacter gracilis</name>
    <dbReference type="NCBI Taxonomy" id="423350"/>
    <lineage>
        <taxon>Bacteria</taxon>
        <taxon>Pseudomonadati</taxon>
        <taxon>Bacteroidota</taxon>
        <taxon>Sphingobacteriia</taxon>
        <taxon>Sphingobacteriales</taxon>
        <taxon>Sphingobacteriaceae</taxon>
        <taxon>Mucilaginibacter</taxon>
    </lineage>
</organism>
<dbReference type="Proteomes" id="UP000268007">
    <property type="component" value="Unassembled WGS sequence"/>
</dbReference>
<evidence type="ECO:0000313" key="2">
    <source>
        <dbReference type="Proteomes" id="UP000268007"/>
    </source>
</evidence>
<accession>A0A495J5U5</accession>
<dbReference type="RefSeq" id="WP_121198869.1">
    <property type="nucleotide sequence ID" value="NZ_RBKU01000001.1"/>
</dbReference>
<dbReference type="AlphaFoldDB" id="A0A495J5U5"/>
<dbReference type="OrthoDB" id="799567at2"/>
<evidence type="ECO:0000313" key="1">
    <source>
        <dbReference type="EMBL" id="RKR83359.1"/>
    </source>
</evidence>
<gene>
    <name evidence="1" type="ORF">BDD43_3565</name>
</gene>
<protein>
    <submittedName>
        <fullName evidence="1">Uncharacterized protein</fullName>
    </submittedName>
</protein>
<reference evidence="1 2" key="1">
    <citation type="submission" date="2018-10" db="EMBL/GenBank/DDBJ databases">
        <title>Genomic Encyclopedia of Archaeal and Bacterial Type Strains, Phase II (KMG-II): from individual species to whole genera.</title>
        <authorList>
            <person name="Goeker M."/>
        </authorList>
    </citation>
    <scope>NUCLEOTIDE SEQUENCE [LARGE SCALE GENOMIC DNA]</scope>
    <source>
        <strain evidence="1 2">DSM 18602</strain>
    </source>
</reference>